<gene>
    <name evidence="2" type="ORF">OZSIB_3579</name>
</gene>
<feature type="transmembrane region" description="Helical" evidence="1">
    <location>
        <begin position="235"/>
        <end position="255"/>
    </location>
</feature>
<protein>
    <submittedName>
        <fullName evidence="2">Uncharacterized protein</fullName>
    </submittedName>
</protein>
<name>A0A367ZPL0_9BACT</name>
<accession>A0A367ZPL0</accession>
<feature type="transmembrane region" description="Helical" evidence="1">
    <location>
        <begin position="99"/>
        <end position="122"/>
    </location>
</feature>
<evidence type="ECO:0000313" key="2">
    <source>
        <dbReference type="EMBL" id="RCK80075.1"/>
    </source>
</evidence>
<dbReference type="PANTHER" id="PTHR43471">
    <property type="entry name" value="ABC TRANSPORTER PERMEASE"/>
    <property type="match status" value="1"/>
</dbReference>
<keyword evidence="1" id="KW-0472">Membrane</keyword>
<dbReference type="Proteomes" id="UP000252355">
    <property type="component" value="Unassembled WGS sequence"/>
</dbReference>
<comment type="caution">
    <text evidence="2">The sequence shown here is derived from an EMBL/GenBank/DDBJ whole genome shotgun (WGS) entry which is preliminary data.</text>
</comment>
<keyword evidence="1" id="KW-1133">Transmembrane helix</keyword>
<feature type="transmembrane region" description="Helical" evidence="1">
    <location>
        <begin position="166"/>
        <end position="185"/>
    </location>
</feature>
<reference evidence="2 3" key="1">
    <citation type="submission" date="2018-05" db="EMBL/GenBank/DDBJ databases">
        <title>A metagenomic window into the 2 km-deep terrestrial subsurface aquifer revealed taxonomically and functionally diverse microbial community comprising novel uncultured bacterial lineages.</title>
        <authorList>
            <person name="Kadnikov V.V."/>
            <person name="Mardanov A.V."/>
            <person name="Beletsky A.V."/>
            <person name="Banks D."/>
            <person name="Pimenov N.V."/>
            <person name="Frank Y.A."/>
            <person name="Karnachuk O.V."/>
            <person name="Ravin N.V."/>
        </authorList>
    </citation>
    <scope>NUCLEOTIDE SEQUENCE [LARGE SCALE GENOMIC DNA]</scope>
    <source>
        <strain evidence="2">BY5</strain>
    </source>
</reference>
<evidence type="ECO:0000313" key="3">
    <source>
        <dbReference type="Proteomes" id="UP000252355"/>
    </source>
</evidence>
<dbReference type="EMBL" id="QOQW01000008">
    <property type="protein sequence ID" value="RCK80075.1"/>
    <property type="molecule type" value="Genomic_DNA"/>
</dbReference>
<proteinExistence type="predicted"/>
<feature type="transmembrane region" description="Helical" evidence="1">
    <location>
        <begin position="57"/>
        <end position="79"/>
    </location>
</feature>
<evidence type="ECO:0000256" key="1">
    <source>
        <dbReference type="SAM" id="Phobius"/>
    </source>
</evidence>
<feature type="transmembrane region" description="Helical" evidence="1">
    <location>
        <begin position="24"/>
        <end position="45"/>
    </location>
</feature>
<dbReference type="PANTHER" id="PTHR43471:SF10">
    <property type="entry name" value="SLL1107 PROTEIN"/>
    <property type="match status" value="1"/>
</dbReference>
<organism evidence="2 3">
    <name type="scientific">Candidatus Ozemobacter sibiricus</name>
    <dbReference type="NCBI Taxonomy" id="2268124"/>
    <lineage>
        <taxon>Bacteria</taxon>
        <taxon>Candidatus Ozemobacteria</taxon>
        <taxon>Candidatus Ozemobacterales</taxon>
        <taxon>Candidatus Ozemobacteraceae</taxon>
        <taxon>Candidatus Ozemobacter</taxon>
    </lineage>
</organism>
<keyword evidence="1" id="KW-0812">Transmembrane</keyword>
<dbReference type="AlphaFoldDB" id="A0A367ZPL0"/>
<feature type="transmembrane region" description="Helical" evidence="1">
    <location>
        <begin position="134"/>
        <end position="160"/>
    </location>
</feature>
<sequence>MHQSLAAIGWIGWYGFLEAVRSRLLLGTMFLVLPLMVSTWLLDTYRVGLQVKVVKDLGLNLMSGFGLLIVLFVSLDQIIPDIERRTIAFVLTRVGNRQVYILGRFLGVALTLAFFHTVMAAFLTAMLRWHDQAWFWEVPLGAFVIFLKQCVLVAVVLFLTTFATRLVVISLSVLTYVLGHTLDLFRHLAERRGLGVVAGYVGEAVALLLPDFSLFELKMAVVHEFPVQGTAVALLALYTLCVSLFYLAAGGAILARRDL</sequence>